<evidence type="ECO:0000256" key="2">
    <source>
        <dbReference type="ARBA" id="ARBA00022525"/>
    </source>
</evidence>
<dbReference type="InterPro" id="IPR018511">
    <property type="entry name" value="Hemolysin-typ_Ca-bd_CS"/>
</dbReference>
<dbReference type="PRINTS" id="PR00313">
    <property type="entry name" value="CABNDNGRPT"/>
</dbReference>
<name>A0ABT8YFB6_9HYPH</name>
<proteinExistence type="predicted"/>
<dbReference type="Pfam" id="PF00353">
    <property type="entry name" value="HemolysinCabind"/>
    <property type="match status" value="5"/>
</dbReference>
<comment type="caution">
    <text evidence="3">The sequence shown here is derived from an EMBL/GenBank/DDBJ whole genome shotgun (WGS) entry which is preliminary data.</text>
</comment>
<reference evidence="3" key="1">
    <citation type="journal article" date="2015" name="Int. J. Syst. Evol. Microbiol.">
        <title>Rhizobium alvei sp. nov., isolated from a freshwater river.</title>
        <authorList>
            <person name="Sheu S.Y."/>
            <person name="Huang H.W."/>
            <person name="Young C.C."/>
            <person name="Chen W.M."/>
        </authorList>
    </citation>
    <scope>NUCLEOTIDE SEQUENCE</scope>
    <source>
        <strain evidence="3">TNR-22</strain>
    </source>
</reference>
<dbReference type="InterPro" id="IPR001343">
    <property type="entry name" value="Hemolysn_Ca-bd"/>
</dbReference>
<dbReference type="SUPFAM" id="SSF51120">
    <property type="entry name" value="beta-Roll"/>
    <property type="match status" value="3"/>
</dbReference>
<dbReference type="PROSITE" id="PS00330">
    <property type="entry name" value="HEMOLYSIN_CALCIUM"/>
    <property type="match status" value="2"/>
</dbReference>
<dbReference type="InterPro" id="IPR050557">
    <property type="entry name" value="RTX_toxin/Mannuronan_C5-epim"/>
</dbReference>
<evidence type="ECO:0000313" key="4">
    <source>
        <dbReference type="Proteomes" id="UP001174932"/>
    </source>
</evidence>
<protein>
    <submittedName>
        <fullName evidence="3">Calcium-binding protein</fullName>
    </submittedName>
</protein>
<keyword evidence="4" id="KW-1185">Reference proteome</keyword>
<comment type="subcellular location">
    <subcellularLocation>
        <location evidence="1">Secreted</location>
    </subcellularLocation>
</comment>
<keyword evidence="2" id="KW-0964">Secreted</keyword>
<dbReference type="EMBL" id="JAUOZU010000001">
    <property type="protein sequence ID" value="MDO6962400.1"/>
    <property type="molecule type" value="Genomic_DNA"/>
</dbReference>
<evidence type="ECO:0000313" key="3">
    <source>
        <dbReference type="EMBL" id="MDO6962400.1"/>
    </source>
</evidence>
<organism evidence="3 4">
    <name type="scientific">Rhizobium alvei</name>
    <dbReference type="NCBI Taxonomy" id="1132659"/>
    <lineage>
        <taxon>Bacteria</taxon>
        <taxon>Pseudomonadati</taxon>
        <taxon>Pseudomonadota</taxon>
        <taxon>Alphaproteobacteria</taxon>
        <taxon>Hyphomicrobiales</taxon>
        <taxon>Rhizobiaceae</taxon>
        <taxon>Rhizobium/Agrobacterium group</taxon>
        <taxon>Rhizobium</taxon>
    </lineage>
</organism>
<sequence length="555" mass="55349">MALKTIRGTTGNDRLTGGGIAELILGLAGNDKLFGNGGADTIKGGDGNDLIDGGLGGDTLLGQAGNDSYIVDNANDKVRELANEGTDTVSASISYTLTANVEKLVLTGTADINATGNGLDNVLTGNDGNNVLDGGAGNDTMAGKAGDDTYMFADAGDKATEQVGGGTDTVMAAFSVTLAANIENLVLTGSANVDGTGNAETNKLTGNDGNNSLDGGTGNDWMLGGLGDDTYRVDSTIDKITENADAGTDSVYSTVTYTLSVNVENLTLSGSSAINGTGNALANILTGNGAANKLYADNVVGDSVGGGDQLIGGGGNDTLYSGDGANTLDGGDGTGDLADYTLFTSAVTVNADTFVLEVTKTGGSVDSLSNIESVRGSTAADVFTISTSGNYYGGNGDDDMSDGAEGDGLYGMLYGEAGSDTLTAGADGGNLNGGADADTLVALSVASLKITMTGGSGADLFDVGANYNGSGGSLADGTLAASTEIKDFVDGTDQLLFHAFGDVDTAEEWYALIVANNDIETNGNEMQISFDNSGQTLIVGLTAATFSADDIFVLA</sequence>
<gene>
    <name evidence="3" type="ORF">Q4481_00445</name>
</gene>
<dbReference type="Proteomes" id="UP001174932">
    <property type="component" value="Unassembled WGS sequence"/>
</dbReference>
<dbReference type="Gene3D" id="2.150.10.10">
    <property type="entry name" value="Serralysin-like metalloprotease, C-terminal"/>
    <property type="match status" value="3"/>
</dbReference>
<accession>A0ABT8YFB6</accession>
<dbReference type="RefSeq" id="WP_304374210.1">
    <property type="nucleotide sequence ID" value="NZ_JAUOZU010000001.1"/>
</dbReference>
<dbReference type="PANTHER" id="PTHR38340">
    <property type="entry name" value="S-LAYER PROTEIN"/>
    <property type="match status" value="1"/>
</dbReference>
<evidence type="ECO:0000256" key="1">
    <source>
        <dbReference type="ARBA" id="ARBA00004613"/>
    </source>
</evidence>
<dbReference type="PANTHER" id="PTHR38340:SF1">
    <property type="entry name" value="S-LAYER PROTEIN"/>
    <property type="match status" value="1"/>
</dbReference>
<dbReference type="InterPro" id="IPR011049">
    <property type="entry name" value="Serralysin-like_metalloprot_C"/>
</dbReference>
<reference evidence="3" key="2">
    <citation type="submission" date="2023-07" db="EMBL/GenBank/DDBJ databases">
        <authorList>
            <person name="Shen H."/>
        </authorList>
    </citation>
    <scope>NUCLEOTIDE SEQUENCE</scope>
    <source>
        <strain evidence="3">TNR-22</strain>
    </source>
</reference>